<dbReference type="GO" id="GO:0005886">
    <property type="term" value="C:plasma membrane"/>
    <property type="evidence" value="ECO:0007669"/>
    <property type="project" value="TreeGrafter"/>
</dbReference>
<sequence length="377" mass="41775">MSHTYTSAVKPPFILMVDDTPKNLQILGNILKTAGYHFTPASSGAQALKIVEKRHPHVILLDIMMPGMDGFEVCTRLKASSETREIPVIFLTAKTDVEDITKGFELGAVDYVTKPFRKKELLARIRTQLALQQSQEKLRELNATKDKFFSIISHDLRGPFNGFLGLTDIMIEHLEEFEADKLRDMLTKQKKSAQALLALLENLLTWSRIQRGVMKIAPTLLSLDDIIRSNLFLFTLTADQKQITITNRVPQETLVYADHNVVNTVIRNLLSNALKFTSAGGTIDISAIPKAEYVTVAVSDTGIGMSPEILSTLFRIDVRHSQIGTAGERGTGLGMILCKELLEKNGGTFEVESEQGCGTTFRFKLPCKLPASHGKSS</sequence>
<dbReference type="SMART" id="SM00388">
    <property type="entry name" value="HisKA"/>
    <property type="match status" value="1"/>
</dbReference>
<dbReference type="SUPFAM" id="SSF55874">
    <property type="entry name" value="ATPase domain of HSP90 chaperone/DNA topoisomerase II/histidine kinase"/>
    <property type="match status" value="1"/>
</dbReference>
<dbReference type="EC" id="2.7.13.3" evidence="2"/>
<gene>
    <name evidence="9" type="ORF">CSA56_05365</name>
</gene>
<organism evidence="9 10">
    <name type="scientific">candidate division KSB3 bacterium</name>
    <dbReference type="NCBI Taxonomy" id="2044937"/>
    <lineage>
        <taxon>Bacteria</taxon>
        <taxon>candidate division KSB3</taxon>
    </lineage>
</organism>
<dbReference type="InterPro" id="IPR011006">
    <property type="entry name" value="CheY-like_superfamily"/>
</dbReference>
<dbReference type="SMART" id="SM00387">
    <property type="entry name" value="HATPase_c"/>
    <property type="match status" value="1"/>
</dbReference>
<evidence type="ECO:0000256" key="3">
    <source>
        <dbReference type="ARBA" id="ARBA00022553"/>
    </source>
</evidence>
<keyword evidence="4" id="KW-0808">Transferase</keyword>
<evidence type="ECO:0000259" key="7">
    <source>
        <dbReference type="PROSITE" id="PS50109"/>
    </source>
</evidence>
<evidence type="ECO:0000256" key="2">
    <source>
        <dbReference type="ARBA" id="ARBA00012438"/>
    </source>
</evidence>
<dbReference type="Gene3D" id="3.30.565.10">
    <property type="entry name" value="Histidine kinase-like ATPase, C-terminal domain"/>
    <property type="match status" value="1"/>
</dbReference>
<evidence type="ECO:0000256" key="4">
    <source>
        <dbReference type="ARBA" id="ARBA00022679"/>
    </source>
</evidence>
<dbReference type="SMART" id="SM00448">
    <property type="entry name" value="REC"/>
    <property type="match status" value="1"/>
</dbReference>
<feature type="domain" description="Histidine kinase" evidence="7">
    <location>
        <begin position="151"/>
        <end position="369"/>
    </location>
</feature>
<dbReference type="Pfam" id="PF02518">
    <property type="entry name" value="HATPase_c"/>
    <property type="match status" value="1"/>
</dbReference>
<dbReference type="Gene3D" id="6.10.250.690">
    <property type="match status" value="1"/>
</dbReference>
<dbReference type="PANTHER" id="PTHR43047">
    <property type="entry name" value="TWO-COMPONENT HISTIDINE PROTEIN KINASE"/>
    <property type="match status" value="1"/>
</dbReference>
<dbReference type="GO" id="GO:0009927">
    <property type="term" value="F:histidine phosphotransfer kinase activity"/>
    <property type="evidence" value="ECO:0007669"/>
    <property type="project" value="TreeGrafter"/>
</dbReference>
<dbReference type="PRINTS" id="PR00344">
    <property type="entry name" value="BCTRLSENSOR"/>
</dbReference>
<dbReference type="Gene3D" id="3.40.50.2300">
    <property type="match status" value="1"/>
</dbReference>
<keyword evidence="3 6" id="KW-0597">Phosphoprotein</keyword>
<dbReference type="PANTHER" id="PTHR43047:SF66">
    <property type="entry name" value="HISKA"/>
    <property type="match status" value="1"/>
</dbReference>
<evidence type="ECO:0000313" key="10">
    <source>
        <dbReference type="Proteomes" id="UP000230821"/>
    </source>
</evidence>
<dbReference type="Pfam" id="PF00512">
    <property type="entry name" value="HisKA"/>
    <property type="match status" value="1"/>
</dbReference>
<dbReference type="PROSITE" id="PS50109">
    <property type="entry name" value="HIS_KIN"/>
    <property type="match status" value="1"/>
</dbReference>
<dbReference type="CDD" id="cd19920">
    <property type="entry name" value="REC_PA4781-like"/>
    <property type="match status" value="1"/>
</dbReference>
<dbReference type="Pfam" id="PF00072">
    <property type="entry name" value="Response_reg"/>
    <property type="match status" value="1"/>
</dbReference>
<dbReference type="InterPro" id="IPR001789">
    <property type="entry name" value="Sig_transdc_resp-reg_receiver"/>
</dbReference>
<dbReference type="InterPro" id="IPR003661">
    <property type="entry name" value="HisK_dim/P_dom"/>
</dbReference>
<keyword evidence="5 9" id="KW-0418">Kinase</keyword>
<dbReference type="Proteomes" id="UP000230821">
    <property type="component" value="Unassembled WGS sequence"/>
</dbReference>
<name>A0A2G6KHI4_9BACT</name>
<dbReference type="PROSITE" id="PS50110">
    <property type="entry name" value="RESPONSE_REGULATORY"/>
    <property type="match status" value="1"/>
</dbReference>
<comment type="catalytic activity">
    <reaction evidence="1">
        <text>ATP + protein L-histidine = ADP + protein N-phospho-L-histidine.</text>
        <dbReference type="EC" id="2.7.13.3"/>
    </reaction>
</comment>
<protein>
    <recommendedName>
        <fullName evidence="2">histidine kinase</fullName>
        <ecNumber evidence="2">2.7.13.3</ecNumber>
    </recommendedName>
</protein>
<feature type="modified residue" description="4-aspartylphosphate" evidence="6">
    <location>
        <position position="62"/>
    </location>
</feature>
<dbReference type="SUPFAM" id="SSF52172">
    <property type="entry name" value="CheY-like"/>
    <property type="match status" value="1"/>
</dbReference>
<evidence type="ECO:0000259" key="8">
    <source>
        <dbReference type="PROSITE" id="PS50110"/>
    </source>
</evidence>
<dbReference type="AlphaFoldDB" id="A0A2G6KHI4"/>
<evidence type="ECO:0000313" key="9">
    <source>
        <dbReference type="EMBL" id="PIE35148.1"/>
    </source>
</evidence>
<reference evidence="9 10" key="1">
    <citation type="submission" date="2017-10" db="EMBL/GenBank/DDBJ databases">
        <title>Novel microbial diversity and functional potential in the marine mammal oral microbiome.</title>
        <authorList>
            <person name="Dudek N.K."/>
            <person name="Sun C.L."/>
            <person name="Burstein D."/>
            <person name="Kantor R.S."/>
            <person name="Aliaga Goltsman D.S."/>
            <person name="Bik E.M."/>
            <person name="Thomas B.C."/>
            <person name="Banfield J.F."/>
            <person name="Relman D.A."/>
        </authorList>
    </citation>
    <scope>NUCLEOTIDE SEQUENCE [LARGE SCALE GENOMIC DNA]</scope>
    <source>
        <strain evidence="9">DOLJORAL78_47_16</strain>
    </source>
</reference>
<dbReference type="InterPro" id="IPR036890">
    <property type="entry name" value="HATPase_C_sf"/>
</dbReference>
<dbReference type="InterPro" id="IPR005467">
    <property type="entry name" value="His_kinase_dom"/>
</dbReference>
<dbReference type="InterPro" id="IPR003594">
    <property type="entry name" value="HATPase_dom"/>
</dbReference>
<proteinExistence type="predicted"/>
<feature type="domain" description="Response regulatory" evidence="8">
    <location>
        <begin position="13"/>
        <end position="129"/>
    </location>
</feature>
<evidence type="ECO:0000256" key="6">
    <source>
        <dbReference type="PROSITE-ProRule" id="PRU00169"/>
    </source>
</evidence>
<evidence type="ECO:0000256" key="1">
    <source>
        <dbReference type="ARBA" id="ARBA00000085"/>
    </source>
</evidence>
<evidence type="ECO:0000256" key="5">
    <source>
        <dbReference type="ARBA" id="ARBA00022777"/>
    </source>
</evidence>
<dbReference type="Gene3D" id="1.10.287.130">
    <property type="match status" value="1"/>
</dbReference>
<accession>A0A2G6KHI4</accession>
<dbReference type="GO" id="GO:0000155">
    <property type="term" value="F:phosphorelay sensor kinase activity"/>
    <property type="evidence" value="ECO:0007669"/>
    <property type="project" value="InterPro"/>
</dbReference>
<dbReference type="EMBL" id="PDSK01000059">
    <property type="protein sequence ID" value="PIE35148.1"/>
    <property type="molecule type" value="Genomic_DNA"/>
</dbReference>
<comment type="caution">
    <text evidence="9">The sequence shown here is derived from an EMBL/GenBank/DDBJ whole genome shotgun (WGS) entry which is preliminary data.</text>
</comment>
<dbReference type="InterPro" id="IPR004358">
    <property type="entry name" value="Sig_transdc_His_kin-like_C"/>
</dbReference>